<protein>
    <submittedName>
        <fullName evidence="2">Uncharacterized protein</fullName>
    </submittedName>
</protein>
<dbReference type="GeneID" id="25915491"/>
<proteinExistence type="predicted"/>
<evidence type="ECO:0000313" key="2">
    <source>
        <dbReference type="EMBL" id="KNC72456.1"/>
    </source>
</evidence>
<evidence type="ECO:0000313" key="3">
    <source>
        <dbReference type="Proteomes" id="UP000054560"/>
    </source>
</evidence>
<reference evidence="2 3" key="1">
    <citation type="submission" date="2011-02" db="EMBL/GenBank/DDBJ databases">
        <title>The Genome Sequence of Sphaeroforma arctica JP610.</title>
        <authorList>
            <consortium name="The Broad Institute Genome Sequencing Platform"/>
            <person name="Russ C."/>
            <person name="Cuomo C."/>
            <person name="Young S.K."/>
            <person name="Zeng Q."/>
            <person name="Gargeya S."/>
            <person name="Alvarado L."/>
            <person name="Berlin A."/>
            <person name="Chapman S.B."/>
            <person name="Chen Z."/>
            <person name="Freedman E."/>
            <person name="Gellesch M."/>
            <person name="Goldberg J."/>
            <person name="Griggs A."/>
            <person name="Gujja S."/>
            <person name="Heilman E."/>
            <person name="Heiman D."/>
            <person name="Howarth C."/>
            <person name="Mehta T."/>
            <person name="Neiman D."/>
            <person name="Pearson M."/>
            <person name="Roberts A."/>
            <person name="Saif S."/>
            <person name="Shea T."/>
            <person name="Shenoy N."/>
            <person name="Sisk P."/>
            <person name="Stolte C."/>
            <person name="Sykes S."/>
            <person name="White J."/>
            <person name="Yandava C."/>
            <person name="Burger G."/>
            <person name="Gray M.W."/>
            <person name="Holland P.W.H."/>
            <person name="King N."/>
            <person name="Lang F.B.F."/>
            <person name="Roger A.J."/>
            <person name="Ruiz-Trillo I."/>
            <person name="Haas B."/>
            <person name="Nusbaum C."/>
            <person name="Birren B."/>
        </authorList>
    </citation>
    <scope>NUCLEOTIDE SEQUENCE [LARGE SCALE GENOMIC DNA]</scope>
    <source>
        <strain evidence="2 3">JP610</strain>
    </source>
</reference>
<gene>
    <name evidence="2" type="ORF">SARC_14987</name>
</gene>
<dbReference type="Proteomes" id="UP000054560">
    <property type="component" value="Unassembled WGS sequence"/>
</dbReference>
<feature type="compositionally biased region" description="Polar residues" evidence="1">
    <location>
        <begin position="59"/>
        <end position="92"/>
    </location>
</feature>
<organism evidence="2 3">
    <name type="scientific">Sphaeroforma arctica JP610</name>
    <dbReference type="NCBI Taxonomy" id="667725"/>
    <lineage>
        <taxon>Eukaryota</taxon>
        <taxon>Ichthyosporea</taxon>
        <taxon>Ichthyophonida</taxon>
        <taxon>Sphaeroforma</taxon>
    </lineage>
</organism>
<dbReference type="RefSeq" id="XP_014146358.1">
    <property type="nucleotide sequence ID" value="XM_014290883.1"/>
</dbReference>
<feature type="compositionally biased region" description="Basic residues" evidence="1">
    <location>
        <begin position="93"/>
        <end position="102"/>
    </location>
</feature>
<name>A0A0L0F794_9EUKA</name>
<sequence>MGNKNSRMDAGVGALVGQQPGTTLRRDSEGVVTFLAPTSFLHPGSRDRLAEVGSVKGGSLQSPSSQQMGSATAATKTGHTTSVHGTPTARLQQKQHQRIRSM</sequence>
<feature type="region of interest" description="Disordered" evidence="1">
    <location>
        <begin position="1"/>
        <end position="24"/>
    </location>
</feature>
<evidence type="ECO:0000256" key="1">
    <source>
        <dbReference type="SAM" id="MobiDB-lite"/>
    </source>
</evidence>
<accession>A0A0L0F794</accession>
<feature type="region of interest" description="Disordered" evidence="1">
    <location>
        <begin position="52"/>
        <end position="102"/>
    </location>
</feature>
<feature type="non-terminal residue" evidence="2">
    <location>
        <position position="102"/>
    </location>
</feature>
<dbReference type="EMBL" id="KQ247023">
    <property type="protein sequence ID" value="KNC72456.1"/>
    <property type="molecule type" value="Genomic_DNA"/>
</dbReference>
<dbReference type="AlphaFoldDB" id="A0A0L0F794"/>
<keyword evidence="3" id="KW-1185">Reference proteome</keyword>